<protein>
    <submittedName>
        <fullName evidence="7">TetR/AcrR family transcriptional regulator C-terminal domain-containing protein</fullName>
    </submittedName>
</protein>
<evidence type="ECO:0000256" key="1">
    <source>
        <dbReference type="ARBA" id="ARBA00022491"/>
    </source>
</evidence>
<name>A0ABN2TW44_9ACTN</name>
<feature type="DNA-binding region" description="H-T-H motif" evidence="5">
    <location>
        <begin position="43"/>
        <end position="62"/>
    </location>
</feature>
<reference evidence="8" key="1">
    <citation type="journal article" date="2019" name="Int. J. Syst. Evol. Microbiol.">
        <title>The Global Catalogue of Microorganisms (GCM) 10K type strain sequencing project: providing services to taxonomists for standard genome sequencing and annotation.</title>
        <authorList>
            <consortium name="The Broad Institute Genomics Platform"/>
            <consortium name="The Broad Institute Genome Sequencing Center for Infectious Disease"/>
            <person name="Wu L."/>
            <person name="Ma J."/>
        </authorList>
    </citation>
    <scope>NUCLEOTIDE SEQUENCE [LARGE SCALE GENOMIC DNA]</scope>
    <source>
        <strain evidence="8">JCM 16014</strain>
    </source>
</reference>
<keyword evidence="2" id="KW-0805">Transcription regulation</keyword>
<organism evidence="7 8">
    <name type="scientific">Catenulispora yoronensis</name>
    <dbReference type="NCBI Taxonomy" id="450799"/>
    <lineage>
        <taxon>Bacteria</taxon>
        <taxon>Bacillati</taxon>
        <taxon>Actinomycetota</taxon>
        <taxon>Actinomycetes</taxon>
        <taxon>Catenulisporales</taxon>
        <taxon>Catenulisporaceae</taxon>
        <taxon>Catenulispora</taxon>
    </lineage>
</organism>
<dbReference type="InterPro" id="IPR009057">
    <property type="entry name" value="Homeodomain-like_sf"/>
</dbReference>
<keyword evidence="8" id="KW-1185">Reference proteome</keyword>
<dbReference type="Pfam" id="PF02909">
    <property type="entry name" value="TetR_C_1"/>
    <property type="match status" value="1"/>
</dbReference>
<evidence type="ECO:0000256" key="4">
    <source>
        <dbReference type="ARBA" id="ARBA00023163"/>
    </source>
</evidence>
<dbReference type="PANTHER" id="PTHR30055">
    <property type="entry name" value="HTH-TYPE TRANSCRIPTIONAL REGULATOR RUTR"/>
    <property type="match status" value="1"/>
</dbReference>
<dbReference type="Proteomes" id="UP001500751">
    <property type="component" value="Unassembled WGS sequence"/>
</dbReference>
<dbReference type="Gene3D" id="1.10.357.10">
    <property type="entry name" value="Tetracycline Repressor, domain 2"/>
    <property type="match status" value="1"/>
</dbReference>
<keyword evidence="1" id="KW-0678">Repressor</keyword>
<dbReference type="Pfam" id="PF00440">
    <property type="entry name" value="TetR_N"/>
    <property type="match status" value="1"/>
</dbReference>
<dbReference type="PANTHER" id="PTHR30055:SF151">
    <property type="entry name" value="TRANSCRIPTIONAL REGULATORY PROTEIN"/>
    <property type="match status" value="1"/>
</dbReference>
<evidence type="ECO:0000256" key="3">
    <source>
        <dbReference type="ARBA" id="ARBA00023125"/>
    </source>
</evidence>
<dbReference type="InterPro" id="IPR001647">
    <property type="entry name" value="HTH_TetR"/>
</dbReference>
<dbReference type="PRINTS" id="PR00400">
    <property type="entry name" value="TETREPRESSOR"/>
</dbReference>
<comment type="caution">
    <text evidence="7">The sequence shown here is derived from an EMBL/GenBank/DDBJ whole genome shotgun (WGS) entry which is preliminary data.</text>
</comment>
<dbReference type="SUPFAM" id="SSF46689">
    <property type="entry name" value="Homeodomain-like"/>
    <property type="match status" value="1"/>
</dbReference>
<keyword evidence="3 5" id="KW-0238">DNA-binding</keyword>
<dbReference type="RefSeq" id="WP_344665084.1">
    <property type="nucleotide sequence ID" value="NZ_BAAAQN010000007.1"/>
</dbReference>
<sequence>MPAAEAARSRGSRGPGQKVGLTRQQILDAALALVDRDGLAALTMRSLGAELGVEAMTIYHYVPTKDALLDGIVERAFTLAAPPADPAQPWQRSLNDYAHGLLNGLLNHPGILPLASSRPAVTPDLLDGVEGYLRVLAAAGFPLGRALHAINALTVFVLGHATAAVRIDPAAEDVGAAAWVAELDPERYPLLVEAAATGQGTDDDERFALAVEALISGFELAGSGAGG</sequence>
<dbReference type="PRINTS" id="PR00455">
    <property type="entry name" value="HTHTETR"/>
</dbReference>
<dbReference type="InterPro" id="IPR004111">
    <property type="entry name" value="Repressor_TetR_C"/>
</dbReference>
<evidence type="ECO:0000256" key="2">
    <source>
        <dbReference type="ARBA" id="ARBA00023015"/>
    </source>
</evidence>
<feature type="domain" description="HTH tetR-type" evidence="6">
    <location>
        <begin position="20"/>
        <end position="80"/>
    </location>
</feature>
<dbReference type="SUPFAM" id="SSF48498">
    <property type="entry name" value="Tetracyclin repressor-like, C-terminal domain"/>
    <property type="match status" value="1"/>
</dbReference>
<evidence type="ECO:0000256" key="5">
    <source>
        <dbReference type="PROSITE-ProRule" id="PRU00335"/>
    </source>
</evidence>
<gene>
    <name evidence="7" type="ORF">GCM10009839_18450</name>
</gene>
<dbReference type="PROSITE" id="PS50977">
    <property type="entry name" value="HTH_TETR_2"/>
    <property type="match status" value="1"/>
</dbReference>
<proteinExistence type="predicted"/>
<evidence type="ECO:0000313" key="7">
    <source>
        <dbReference type="EMBL" id="GAA2021633.1"/>
    </source>
</evidence>
<evidence type="ECO:0000313" key="8">
    <source>
        <dbReference type="Proteomes" id="UP001500751"/>
    </source>
</evidence>
<dbReference type="InterPro" id="IPR036271">
    <property type="entry name" value="Tet_transcr_reg_TetR-rel_C_sf"/>
</dbReference>
<dbReference type="EMBL" id="BAAAQN010000007">
    <property type="protein sequence ID" value="GAA2021633.1"/>
    <property type="molecule type" value="Genomic_DNA"/>
</dbReference>
<keyword evidence="4" id="KW-0804">Transcription</keyword>
<dbReference type="InterPro" id="IPR003012">
    <property type="entry name" value="Tet_transcr_reg_TetR"/>
</dbReference>
<dbReference type="Gene3D" id="1.10.10.60">
    <property type="entry name" value="Homeodomain-like"/>
    <property type="match status" value="1"/>
</dbReference>
<accession>A0ABN2TW44</accession>
<evidence type="ECO:0000259" key="6">
    <source>
        <dbReference type="PROSITE" id="PS50977"/>
    </source>
</evidence>
<dbReference type="InterPro" id="IPR050109">
    <property type="entry name" value="HTH-type_TetR-like_transc_reg"/>
</dbReference>